<dbReference type="AlphaFoldDB" id="A0A3A8AAF4"/>
<organism evidence="2 3">
    <name type="scientific">Oceaniradius stylonematis</name>
    <dbReference type="NCBI Taxonomy" id="2184161"/>
    <lineage>
        <taxon>Bacteria</taxon>
        <taxon>Pseudomonadati</taxon>
        <taxon>Pseudomonadota</taxon>
        <taxon>Alphaproteobacteria</taxon>
        <taxon>Hyphomicrobiales</taxon>
        <taxon>Ahrensiaceae</taxon>
        <taxon>Oceaniradius</taxon>
    </lineage>
</organism>
<proteinExistence type="predicted"/>
<protein>
    <recommendedName>
        <fullName evidence="4">Tat pathway signal sequence domain protein</fullName>
    </recommendedName>
</protein>
<keyword evidence="3" id="KW-1185">Reference proteome</keyword>
<dbReference type="RefSeq" id="WP_109767498.1">
    <property type="nucleotide sequence ID" value="NZ_QFWV02000008.1"/>
</dbReference>
<gene>
    <name evidence="2" type="ORF">DEM25_015545</name>
</gene>
<comment type="caution">
    <text evidence="2">The sequence shown here is derived from an EMBL/GenBank/DDBJ whole genome shotgun (WGS) entry which is preliminary data.</text>
</comment>
<keyword evidence="1" id="KW-0732">Signal</keyword>
<feature type="signal peptide" evidence="1">
    <location>
        <begin position="1"/>
        <end position="30"/>
    </location>
</feature>
<sequence length="151" mass="16076">MLAPAMRNALSTKLILLHAFVLAATGPVSAEGQTPVRSLAIEINKAEQLEATCRLVFMTHNGLGADLAELSLETVLFDTEGGVDRFTLFDFREVPAGKMRVRQFDLPDTQCSDIGKVLINGASACKGEGLTGGECIEHLDATSRIGMEIAG</sequence>
<dbReference type="OrthoDB" id="7707524at2"/>
<reference evidence="2 3" key="1">
    <citation type="journal article" date="2018" name="Int. J. Syst. Bacteriol.">
        <title>Oceaniradius stylonemae gen. nov., sp. nov., isolated from a red alga, Stylonema cornu-cervi.</title>
        <authorList>
            <person name="Jeong S."/>
        </authorList>
    </citation>
    <scope>NUCLEOTIDE SEQUENCE [LARGE SCALE GENOMIC DNA]</scope>
    <source>
        <strain evidence="2 3">StC1</strain>
    </source>
</reference>
<evidence type="ECO:0000313" key="2">
    <source>
        <dbReference type="EMBL" id="RKF05969.1"/>
    </source>
</evidence>
<accession>A0A3A8AAF4</accession>
<name>A0A3A8AAF4_9HYPH</name>
<evidence type="ECO:0000313" key="3">
    <source>
        <dbReference type="Proteomes" id="UP000246132"/>
    </source>
</evidence>
<dbReference type="EMBL" id="QFWV02000008">
    <property type="protein sequence ID" value="RKF05969.1"/>
    <property type="molecule type" value="Genomic_DNA"/>
</dbReference>
<dbReference type="Proteomes" id="UP000246132">
    <property type="component" value="Unassembled WGS sequence"/>
</dbReference>
<feature type="chain" id="PRO_5018760799" description="Tat pathway signal sequence domain protein" evidence="1">
    <location>
        <begin position="31"/>
        <end position="151"/>
    </location>
</feature>
<evidence type="ECO:0008006" key="4">
    <source>
        <dbReference type="Google" id="ProtNLM"/>
    </source>
</evidence>
<evidence type="ECO:0000256" key="1">
    <source>
        <dbReference type="SAM" id="SignalP"/>
    </source>
</evidence>